<dbReference type="AlphaFoldDB" id="A0A381QDS5"/>
<name>A0A381QDS5_9ZZZZ</name>
<reference evidence="2" key="1">
    <citation type="submission" date="2018-05" db="EMBL/GenBank/DDBJ databases">
        <authorList>
            <person name="Lanie J.A."/>
            <person name="Ng W.-L."/>
            <person name="Kazmierczak K.M."/>
            <person name="Andrzejewski T.M."/>
            <person name="Davidsen T.M."/>
            <person name="Wayne K.J."/>
            <person name="Tettelin H."/>
            <person name="Glass J.I."/>
            <person name="Rusch D."/>
            <person name="Podicherti R."/>
            <person name="Tsui H.-C.T."/>
            <person name="Winkler M.E."/>
        </authorList>
    </citation>
    <scope>NUCLEOTIDE SEQUENCE</scope>
</reference>
<feature type="compositionally biased region" description="Polar residues" evidence="1">
    <location>
        <begin position="374"/>
        <end position="387"/>
    </location>
</feature>
<gene>
    <name evidence="2" type="ORF">METZ01_LOCUS30335</name>
</gene>
<proteinExistence type="predicted"/>
<sequence length="397" mass="44993">MNEKTKEFKPFVCIESVGIFPFEDVSVLLINHAKRTQQTDHNGKTVSDLVKEKKTSSWQTARNKFPGDVRRIDPAELLTFWNEKKLSSHFQHKGGTYVETLTPFLKIEDDGTFIMSANLHKILVDLEKGFNGRMLLIFRDEALHLVMEGAAKNVFLKSGNVAANLTTQFPENEPVWSIPLEANFFKLLKNKNPAKLEFQVISNRLHVKNLSTSKEQTLELKPATSSFNFASRWNPPEEGPLIETVVTKDVMVKLRDISLNSSFKRLGIVGKSGQIKAALFGNSPEDFLFLGNAIGTCTEEFQVVSHPMPMLEDDFIISIYENHVLRLRSLTEDYEWMTFFEKDFSFINIPSYAEKADSSQSLKTQEHLQLVQNKLKTSTAENPAPQTKSRDLAKSGS</sequence>
<feature type="region of interest" description="Disordered" evidence="1">
    <location>
        <begin position="374"/>
        <end position="397"/>
    </location>
</feature>
<organism evidence="2">
    <name type="scientific">marine metagenome</name>
    <dbReference type="NCBI Taxonomy" id="408172"/>
    <lineage>
        <taxon>unclassified sequences</taxon>
        <taxon>metagenomes</taxon>
        <taxon>ecological metagenomes</taxon>
    </lineage>
</organism>
<accession>A0A381QDS5</accession>
<protein>
    <submittedName>
        <fullName evidence="2">Uncharacterized protein</fullName>
    </submittedName>
</protein>
<dbReference type="EMBL" id="UINC01001318">
    <property type="protein sequence ID" value="SUZ77481.1"/>
    <property type="molecule type" value="Genomic_DNA"/>
</dbReference>
<evidence type="ECO:0000313" key="2">
    <source>
        <dbReference type="EMBL" id="SUZ77481.1"/>
    </source>
</evidence>
<feature type="compositionally biased region" description="Basic and acidic residues" evidence="1">
    <location>
        <begin position="388"/>
        <end position="397"/>
    </location>
</feature>
<evidence type="ECO:0000256" key="1">
    <source>
        <dbReference type="SAM" id="MobiDB-lite"/>
    </source>
</evidence>